<dbReference type="PROSITE" id="PS50801">
    <property type="entry name" value="STAS"/>
    <property type="match status" value="1"/>
</dbReference>
<dbReference type="Gene3D" id="3.30.750.24">
    <property type="entry name" value="STAS domain"/>
    <property type="match status" value="1"/>
</dbReference>
<evidence type="ECO:0000313" key="3">
    <source>
        <dbReference type="Proteomes" id="UP001325479"/>
    </source>
</evidence>
<evidence type="ECO:0000259" key="1">
    <source>
        <dbReference type="PROSITE" id="PS50801"/>
    </source>
</evidence>
<dbReference type="InterPro" id="IPR036513">
    <property type="entry name" value="STAS_dom_sf"/>
</dbReference>
<dbReference type="PANTHER" id="PTHR35849">
    <property type="entry name" value="BLR2341 PROTEIN"/>
    <property type="match status" value="1"/>
</dbReference>
<dbReference type="InterPro" id="IPR052746">
    <property type="entry name" value="MlaB_ABC_Transporter"/>
</dbReference>
<dbReference type="RefSeq" id="WP_114812160.1">
    <property type="nucleotide sequence ID" value="NZ_CP139965.1"/>
</dbReference>
<organism evidence="2 3">
    <name type="scientific">Paraburkholderia kururiensis</name>
    <dbReference type="NCBI Taxonomy" id="984307"/>
    <lineage>
        <taxon>Bacteria</taxon>
        <taxon>Pseudomonadati</taxon>
        <taxon>Pseudomonadota</taxon>
        <taxon>Betaproteobacteria</taxon>
        <taxon>Burkholderiales</taxon>
        <taxon>Burkholderiaceae</taxon>
        <taxon>Paraburkholderia</taxon>
    </lineage>
</organism>
<dbReference type="PANTHER" id="PTHR35849:SF2">
    <property type="entry name" value="BLR2341 PROTEIN"/>
    <property type="match status" value="1"/>
</dbReference>
<evidence type="ECO:0000313" key="2">
    <source>
        <dbReference type="EMBL" id="WQD78233.1"/>
    </source>
</evidence>
<sequence length="107" mass="11435">MNAAYTAPIELPMTIYHAAELKEFMLDVLERGPCVHFDLSAVPEIDCAGVQLLVAARRRAAERQQACEFVGANDAVLATLALLGVAQTLTQAQPSVDTLSALQEPAL</sequence>
<accession>A0ABZ0WLK6</accession>
<feature type="domain" description="STAS" evidence="1">
    <location>
        <begin position="1"/>
        <end position="107"/>
    </location>
</feature>
<proteinExistence type="predicted"/>
<name>A0ABZ0WLK6_9BURK</name>
<reference evidence="2 3" key="1">
    <citation type="submission" date="2023-12" db="EMBL/GenBank/DDBJ databases">
        <title>Genome sequencing and assembly of bacterial species from a model synthetic community.</title>
        <authorList>
            <person name="Hogle S.L."/>
        </authorList>
    </citation>
    <scope>NUCLEOTIDE SEQUENCE [LARGE SCALE GENOMIC DNA]</scope>
    <source>
        <strain evidence="2 3">HAMBI 2494</strain>
    </source>
</reference>
<dbReference type="CDD" id="cd07043">
    <property type="entry name" value="STAS_anti-anti-sigma_factors"/>
    <property type="match status" value="1"/>
</dbReference>
<protein>
    <submittedName>
        <fullName evidence="2">STAS domain-containing protein</fullName>
    </submittedName>
</protein>
<dbReference type="InterPro" id="IPR002645">
    <property type="entry name" value="STAS_dom"/>
</dbReference>
<dbReference type="Pfam" id="PF13466">
    <property type="entry name" value="STAS_2"/>
    <property type="match status" value="1"/>
</dbReference>
<keyword evidence="3" id="KW-1185">Reference proteome</keyword>
<dbReference type="Proteomes" id="UP001325479">
    <property type="component" value="Chromosome"/>
</dbReference>
<gene>
    <name evidence="2" type="ORF">U0042_00505</name>
</gene>
<dbReference type="EMBL" id="CP139965">
    <property type="protein sequence ID" value="WQD78233.1"/>
    <property type="molecule type" value="Genomic_DNA"/>
</dbReference>
<dbReference type="SUPFAM" id="SSF52091">
    <property type="entry name" value="SpoIIaa-like"/>
    <property type="match status" value="1"/>
</dbReference>
<dbReference type="InterPro" id="IPR058548">
    <property type="entry name" value="MlaB-like_STAS"/>
</dbReference>